<feature type="domain" description="AB hydrolase-1" evidence="2">
    <location>
        <begin position="14"/>
        <end position="243"/>
    </location>
</feature>
<dbReference type="InterPro" id="IPR029058">
    <property type="entry name" value="AB_hydrolase_fold"/>
</dbReference>
<gene>
    <name evidence="3" type="primary">ydjP_1</name>
    <name evidence="3" type="ORF">DSM104329_00227</name>
</gene>
<reference evidence="3" key="1">
    <citation type="journal article" date="2022" name="Int. J. Syst. Evol. Microbiol.">
        <title>Pseudomonas aegrilactucae sp. nov. and Pseudomonas morbosilactucae sp. nov., pathogens causing bacterial rot of lettuce in Japan.</title>
        <authorList>
            <person name="Sawada H."/>
            <person name="Fujikawa T."/>
            <person name="Satou M."/>
        </authorList>
    </citation>
    <scope>NUCLEOTIDE SEQUENCE</scope>
    <source>
        <strain evidence="3">0166_1</strain>
    </source>
</reference>
<dbReference type="GO" id="GO:0016020">
    <property type="term" value="C:membrane"/>
    <property type="evidence" value="ECO:0007669"/>
    <property type="project" value="TreeGrafter"/>
</dbReference>
<name>A0A9E6XU71_9ACTN</name>
<dbReference type="InterPro" id="IPR000073">
    <property type="entry name" value="AB_hydrolase_1"/>
</dbReference>
<dbReference type="EC" id="3.-.-.-" evidence="3"/>
<dbReference type="PANTHER" id="PTHR43798:SF31">
    <property type="entry name" value="AB HYDROLASE SUPERFAMILY PROTEIN YCLE"/>
    <property type="match status" value="1"/>
</dbReference>
<sequence>MRLRLSDRGEGADTIVLVHGWKGSHRLWDHTIARLEERHRVVAFDLRGMGESDKPRGAYDFDELSGDLADVIAGLGLRDVTLVGWSMGCTVSLRHMERGGAGVARLVLLNGPLKLTRTDDFPHTMTQEQLDGYLTGLADGWPGSERAFLADSLLPATDPLVLDWIYAIALQTPLDVALRVVREQARLDMRPAVRGLGVPVRAVYSRFDPYYPVSLGEEIAAAAPDGSLAVLEHSAHCAPIEEPAAFVAVVEDFIAGRPAPA</sequence>
<dbReference type="GO" id="GO:0016787">
    <property type="term" value="F:hydrolase activity"/>
    <property type="evidence" value="ECO:0007669"/>
    <property type="project" value="UniProtKB-KW"/>
</dbReference>
<dbReference type="KEGG" id="sbae:DSM104329_00227"/>
<evidence type="ECO:0000313" key="3">
    <source>
        <dbReference type="EMBL" id="UGS33862.1"/>
    </source>
</evidence>
<dbReference type="Proteomes" id="UP001162834">
    <property type="component" value="Chromosome"/>
</dbReference>
<dbReference type="PANTHER" id="PTHR43798">
    <property type="entry name" value="MONOACYLGLYCEROL LIPASE"/>
    <property type="match status" value="1"/>
</dbReference>
<accession>A0A9E6XU71</accession>
<dbReference type="EMBL" id="CP087164">
    <property type="protein sequence ID" value="UGS33862.1"/>
    <property type="molecule type" value="Genomic_DNA"/>
</dbReference>
<proteinExistence type="predicted"/>
<evidence type="ECO:0000313" key="4">
    <source>
        <dbReference type="Proteomes" id="UP001162834"/>
    </source>
</evidence>
<dbReference type="Pfam" id="PF00561">
    <property type="entry name" value="Abhydrolase_1"/>
    <property type="match status" value="1"/>
</dbReference>
<dbReference type="Gene3D" id="3.40.50.1820">
    <property type="entry name" value="alpha/beta hydrolase"/>
    <property type="match status" value="1"/>
</dbReference>
<protein>
    <submittedName>
        <fullName evidence="3">AB hydrolase superfamily protein YdjP</fullName>
        <ecNumber evidence="3">3.-.-.-</ecNumber>
    </submittedName>
</protein>
<dbReference type="InterPro" id="IPR050266">
    <property type="entry name" value="AB_hydrolase_sf"/>
</dbReference>
<evidence type="ECO:0000256" key="1">
    <source>
        <dbReference type="ARBA" id="ARBA00022801"/>
    </source>
</evidence>
<keyword evidence="4" id="KW-1185">Reference proteome</keyword>
<evidence type="ECO:0000259" key="2">
    <source>
        <dbReference type="Pfam" id="PF00561"/>
    </source>
</evidence>
<dbReference type="AlphaFoldDB" id="A0A9E6XU71"/>
<dbReference type="RefSeq" id="WP_259313554.1">
    <property type="nucleotide sequence ID" value="NZ_CP087164.1"/>
</dbReference>
<keyword evidence="1 3" id="KW-0378">Hydrolase</keyword>
<organism evidence="3 4">
    <name type="scientific">Capillimicrobium parvum</name>
    <dbReference type="NCBI Taxonomy" id="2884022"/>
    <lineage>
        <taxon>Bacteria</taxon>
        <taxon>Bacillati</taxon>
        <taxon>Actinomycetota</taxon>
        <taxon>Thermoleophilia</taxon>
        <taxon>Solirubrobacterales</taxon>
        <taxon>Capillimicrobiaceae</taxon>
        <taxon>Capillimicrobium</taxon>
    </lineage>
</organism>
<dbReference type="SUPFAM" id="SSF53474">
    <property type="entry name" value="alpha/beta-Hydrolases"/>
    <property type="match status" value="1"/>
</dbReference>